<dbReference type="KEGG" id="acan:ACA1_197720"/>
<evidence type="ECO:0000259" key="3">
    <source>
        <dbReference type="Pfam" id="PF11127"/>
    </source>
</evidence>
<protein>
    <recommendedName>
        <fullName evidence="3">Inner membrane protein YgaP-like transmembrane domain-containing protein</fullName>
    </recommendedName>
</protein>
<keyword evidence="5" id="KW-1185">Reference proteome</keyword>
<dbReference type="RefSeq" id="XP_004341684.1">
    <property type="nucleotide sequence ID" value="XM_004341636.1"/>
</dbReference>
<feature type="transmembrane region" description="Helical" evidence="2">
    <location>
        <begin position="89"/>
        <end position="108"/>
    </location>
</feature>
<dbReference type="Proteomes" id="UP000011083">
    <property type="component" value="Unassembled WGS sequence"/>
</dbReference>
<feature type="region of interest" description="Disordered" evidence="1">
    <location>
        <begin position="1"/>
        <end position="51"/>
    </location>
</feature>
<reference evidence="4 5" key="1">
    <citation type="journal article" date="2013" name="Genome Biol.">
        <title>Genome of Acanthamoeba castellanii highlights extensive lateral gene transfer and early evolution of tyrosine kinase signaling.</title>
        <authorList>
            <person name="Clarke M."/>
            <person name="Lohan A.J."/>
            <person name="Liu B."/>
            <person name="Lagkouvardos I."/>
            <person name="Roy S."/>
            <person name="Zafar N."/>
            <person name="Bertelli C."/>
            <person name="Schilde C."/>
            <person name="Kianianmomeni A."/>
            <person name="Burglin T.R."/>
            <person name="Frech C."/>
            <person name="Turcotte B."/>
            <person name="Kopec K.O."/>
            <person name="Synnott J.M."/>
            <person name="Choo C."/>
            <person name="Paponov I."/>
            <person name="Finkler A."/>
            <person name="Soon Heng Tan C."/>
            <person name="Hutchins A.P."/>
            <person name="Weinmeier T."/>
            <person name="Rattei T."/>
            <person name="Chu J.S."/>
            <person name="Gimenez G."/>
            <person name="Irimia M."/>
            <person name="Rigden D.J."/>
            <person name="Fitzpatrick D.A."/>
            <person name="Lorenzo-Morales J."/>
            <person name="Bateman A."/>
            <person name="Chiu C.H."/>
            <person name="Tang P."/>
            <person name="Hegemann P."/>
            <person name="Fromm H."/>
            <person name="Raoult D."/>
            <person name="Greub G."/>
            <person name="Miranda-Saavedra D."/>
            <person name="Chen N."/>
            <person name="Nash P."/>
            <person name="Ginger M.L."/>
            <person name="Horn M."/>
            <person name="Schaap P."/>
            <person name="Caler L."/>
            <person name="Loftus B."/>
        </authorList>
    </citation>
    <scope>NUCLEOTIDE SEQUENCE [LARGE SCALE GENOMIC DNA]</scope>
    <source>
        <strain evidence="4 5">Neff</strain>
    </source>
</reference>
<dbReference type="VEuPathDB" id="AmoebaDB:ACA1_197720"/>
<evidence type="ECO:0000256" key="2">
    <source>
        <dbReference type="SAM" id="Phobius"/>
    </source>
</evidence>
<name>L8H2Z6_ACACF</name>
<keyword evidence="2" id="KW-0812">Transmembrane</keyword>
<dbReference type="EMBL" id="KB007932">
    <property type="protein sequence ID" value="ELR19592.1"/>
    <property type="molecule type" value="Genomic_DNA"/>
</dbReference>
<dbReference type="AlphaFoldDB" id="L8H2Z6"/>
<dbReference type="InterPro" id="IPR021309">
    <property type="entry name" value="YgaP-like_TM"/>
</dbReference>
<feature type="domain" description="Inner membrane protein YgaP-like transmembrane" evidence="3">
    <location>
        <begin position="85"/>
        <end position="146"/>
    </location>
</feature>
<dbReference type="Gene3D" id="6.10.140.1340">
    <property type="match status" value="1"/>
</dbReference>
<accession>L8H2Z6</accession>
<feature type="compositionally biased region" description="Basic and acidic residues" evidence="1">
    <location>
        <begin position="1"/>
        <end position="20"/>
    </location>
</feature>
<keyword evidence="2" id="KW-1133">Transmembrane helix</keyword>
<dbReference type="Pfam" id="PF11127">
    <property type="entry name" value="YgaP-like_TM"/>
    <property type="match status" value="1"/>
</dbReference>
<proteinExistence type="predicted"/>
<evidence type="ECO:0000313" key="4">
    <source>
        <dbReference type="EMBL" id="ELR19592.1"/>
    </source>
</evidence>
<organism evidence="4 5">
    <name type="scientific">Acanthamoeba castellanii (strain ATCC 30010 / Neff)</name>
    <dbReference type="NCBI Taxonomy" id="1257118"/>
    <lineage>
        <taxon>Eukaryota</taxon>
        <taxon>Amoebozoa</taxon>
        <taxon>Discosea</taxon>
        <taxon>Longamoebia</taxon>
        <taxon>Centramoebida</taxon>
        <taxon>Acanthamoebidae</taxon>
        <taxon>Acanthamoeba</taxon>
    </lineage>
</organism>
<evidence type="ECO:0000256" key="1">
    <source>
        <dbReference type="SAM" id="MobiDB-lite"/>
    </source>
</evidence>
<feature type="transmembrane region" description="Helical" evidence="2">
    <location>
        <begin position="114"/>
        <end position="135"/>
    </location>
</feature>
<evidence type="ECO:0000313" key="5">
    <source>
        <dbReference type="Proteomes" id="UP000011083"/>
    </source>
</evidence>
<sequence length="186" mass="20376">MLQREKVSPVRNRSRDRTTMDHQQGAGGSADGGATAAAPRTALPEKPTRVDDEIRRKTVDRVAYFKDMSPELMTTRLGDLDREWTIHRLVALVVGLVSAGGLLGGWWYGHHSCYLIALVSSLVLLQHAITGWSPLVPPLRLLGVRTEKEVNAERIGLRLARGDFAQVGQSRADEIVARDLSAASAM</sequence>
<dbReference type="GeneID" id="14920415"/>
<gene>
    <name evidence="4" type="ORF">ACA1_197720</name>
</gene>
<keyword evidence="2" id="KW-0472">Membrane</keyword>